<name>A0A6J4KL89_9CHLR</name>
<protein>
    <submittedName>
        <fullName evidence="2">Uncharacterized protein</fullName>
    </submittedName>
</protein>
<accession>A0A6J4KL89</accession>
<sequence>CRRLRDRAGRRPAAGSLRTDPV</sequence>
<feature type="compositionally biased region" description="Basic residues" evidence="1">
    <location>
        <begin position="1"/>
        <end position="10"/>
    </location>
</feature>
<dbReference type="AlphaFoldDB" id="A0A6J4KL89"/>
<gene>
    <name evidence="2" type="ORF">AVDCRST_MAG93-5049</name>
</gene>
<evidence type="ECO:0000313" key="2">
    <source>
        <dbReference type="EMBL" id="CAA9308237.1"/>
    </source>
</evidence>
<feature type="non-terminal residue" evidence="2">
    <location>
        <position position="22"/>
    </location>
</feature>
<proteinExistence type="predicted"/>
<feature type="non-terminal residue" evidence="2">
    <location>
        <position position="1"/>
    </location>
</feature>
<evidence type="ECO:0000256" key="1">
    <source>
        <dbReference type="SAM" id="MobiDB-lite"/>
    </source>
</evidence>
<dbReference type="EMBL" id="CADCTR010001702">
    <property type="protein sequence ID" value="CAA9308237.1"/>
    <property type="molecule type" value="Genomic_DNA"/>
</dbReference>
<organism evidence="2">
    <name type="scientific">uncultured Chloroflexia bacterium</name>
    <dbReference type="NCBI Taxonomy" id="1672391"/>
    <lineage>
        <taxon>Bacteria</taxon>
        <taxon>Bacillati</taxon>
        <taxon>Chloroflexota</taxon>
        <taxon>Chloroflexia</taxon>
        <taxon>environmental samples</taxon>
    </lineage>
</organism>
<feature type="region of interest" description="Disordered" evidence="1">
    <location>
        <begin position="1"/>
        <end position="22"/>
    </location>
</feature>
<reference evidence="2" key="1">
    <citation type="submission" date="2020-02" db="EMBL/GenBank/DDBJ databases">
        <authorList>
            <person name="Meier V. D."/>
        </authorList>
    </citation>
    <scope>NUCLEOTIDE SEQUENCE</scope>
    <source>
        <strain evidence="2">AVDCRST_MAG93</strain>
    </source>
</reference>